<evidence type="ECO:0000256" key="10">
    <source>
        <dbReference type="ARBA" id="ARBA00023136"/>
    </source>
</evidence>
<dbReference type="GO" id="GO:0016301">
    <property type="term" value="F:kinase activity"/>
    <property type="evidence" value="ECO:0007669"/>
    <property type="project" value="UniProtKB-KW"/>
</dbReference>
<keyword evidence="6 11" id="KW-0812">Transmembrane</keyword>
<keyword evidence="8 11" id="KW-1133">Transmembrane helix</keyword>
<organism evidence="14 15">
    <name type="scientific">Rhodococcus kronopolitis</name>
    <dbReference type="NCBI Taxonomy" id="1460226"/>
    <lineage>
        <taxon>Bacteria</taxon>
        <taxon>Bacillati</taxon>
        <taxon>Actinomycetota</taxon>
        <taxon>Actinomycetes</taxon>
        <taxon>Mycobacteriales</taxon>
        <taxon>Nocardiaceae</taxon>
        <taxon>Rhodococcus</taxon>
    </lineage>
</organism>
<protein>
    <recommendedName>
        <fullName evidence="3">histidine kinase</fullName>
        <ecNumber evidence="3">2.7.13.3</ecNumber>
    </recommendedName>
</protein>
<comment type="caution">
    <text evidence="14">The sequence shown here is derived from an EMBL/GenBank/DDBJ whole genome shotgun (WGS) entry which is preliminary data.</text>
</comment>
<dbReference type="EMBL" id="JBHSFO010000012">
    <property type="protein sequence ID" value="MFC4605471.1"/>
    <property type="molecule type" value="Genomic_DNA"/>
</dbReference>
<dbReference type="RefSeq" id="WP_378419101.1">
    <property type="nucleotide sequence ID" value="NZ_JBHSFO010000012.1"/>
</dbReference>
<evidence type="ECO:0000259" key="12">
    <source>
        <dbReference type="PROSITE" id="PS50109"/>
    </source>
</evidence>
<dbReference type="SUPFAM" id="SSF47384">
    <property type="entry name" value="Homodimeric domain of signal transducing histidine kinase"/>
    <property type="match status" value="1"/>
</dbReference>
<dbReference type="InterPro" id="IPR004358">
    <property type="entry name" value="Sig_transdc_His_kin-like_C"/>
</dbReference>
<feature type="transmembrane region" description="Helical" evidence="11">
    <location>
        <begin position="137"/>
        <end position="158"/>
    </location>
</feature>
<evidence type="ECO:0000313" key="14">
    <source>
        <dbReference type="EMBL" id="MFC4605471.1"/>
    </source>
</evidence>
<sequence>MSGRRRSLSLRTRVALVSALAAAIVICAVGIAFVVFLRANGSAQLDRTLDSVALSVPAELTIAAEPMVIPDLPIADPAFPVPMSDPYVLDPGSVRTESVAGTPVRARDVQVSGAAGTYLAVTVPEDALTVAIRQQQWQVAAAAVVAIAVAAGLGWLLAGRAVRPLQRLAAATHTVGDDPAAMLPNVRGAREAEELSEAITHMLGRIQQARNRTQDALGSARDFAAVSAHELRTPLTSMRTDLEVLATMPLSEEQRAEVVHDLLVTQKEVEATLADLERLAVGELSDAADHEDVDLIELADRCVQESARRLPDLDIELCGPDAVVVRGIPSGLRLVLDNAITNAVRHGNADRVRITLAENGAHGAVVTVDDDGTGIPEHERSSLFTRFARGSTAHAEGSGLGLALIAQQAALHGGTAELSEGPLGGTRLTLRIPPTDRVWDPT</sequence>
<name>A0ABV9FTX8_9NOCA</name>
<keyword evidence="7 14" id="KW-0418">Kinase</keyword>
<dbReference type="InterPro" id="IPR050428">
    <property type="entry name" value="TCS_sensor_his_kinase"/>
</dbReference>
<evidence type="ECO:0000256" key="5">
    <source>
        <dbReference type="ARBA" id="ARBA00022679"/>
    </source>
</evidence>
<dbReference type="InterPro" id="IPR005467">
    <property type="entry name" value="His_kinase_dom"/>
</dbReference>
<evidence type="ECO:0000313" key="15">
    <source>
        <dbReference type="Proteomes" id="UP001595914"/>
    </source>
</evidence>
<dbReference type="CDD" id="cd00075">
    <property type="entry name" value="HATPase"/>
    <property type="match status" value="1"/>
</dbReference>
<evidence type="ECO:0000256" key="3">
    <source>
        <dbReference type="ARBA" id="ARBA00012438"/>
    </source>
</evidence>
<dbReference type="InterPro" id="IPR036890">
    <property type="entry name" value="HATPase_C_sf"/>
</dbReference>
<keyword evidence="9" id="KW-0902">Two-component regulatory system</keyword>
<keyword evidence="15" id="KW-1185">Reference proteome</keyword>
<dbReference type="InterPro" id="IPR036097">
    <property type="entry name" value="HisK_dim/P_sf"/>
</dbReference>
<evidence type="ECO:0000256" key="8">
    <source>
        <dbReference type="ARBA" id="ARBA00022989"/>
    </source>
</evidence>
<feature type="transmembrane region" description="Helical" evidence="11">
    <location>
        <begin position="12"/>
        <end position="37"/>
    </location>
</feature>
<dbReference type="PROSITE" id="PS50885">
    <property type="entry name" value="HAMP"/>
    <property type="match status" value="1"/>
</dbReference>
<dbReference type="PROSITE" id="PS50109">
    <property type="entry name" value="HIS_KIN"/>
    <property type="match status" value="1"/>
</dbReference>
<reference evidence="15" key="1">
    <citation type="journal article" date="2019" name="Int. J. Syst. Evol. Microbiol.">
        <title>The Global Catalogue of Microorganisms (GCM) 10K type strain sequencing project: providing services to taxonomists for standard genome sequencing and annotation.</title>
        <authorList>
            <consortium name="The Broad Institute Genomics Platform"/>
            <consortium name="The Broad Institute Genome Sequencing Center for Infectious Disease"/>
            <person name="Wu L."/>
            <person name="Ma J."/>
        </authorList>
    </citation>
    <scope>NUCLEOTIDE SEQUENCE [LARGE SCALE GENOMIC DNA]</scope>
    <source>
        <strain evidence="15">CCUG 54520</strain>
    </source>
</reference>
<evidence type="ECO:0000256" key="7">
    <source>
        <dbReference type="ARBA" id="ARBA00022777"/>
    </source>
</evidence>
<evidence type="ECO:0000256" key="4">
    <source>
        <dbReference type="ARBA" id="ARBA00022553"/>
    </source>
</evidence>
<dbReference type="InterPro" id="IPR003661">
    <property type="entry name" value="HisK_dim/P_dom"/>
</dbReference>
<dbReference type="SUPFAM" id="SSF55874">
    <property type="entry name" value="ATPase domain of HSP90 chaperone/DNA topoisomerase II/histidine kinase"/>
    <property type="match status" value="1"/>
</dbReference>
<dbReference type="Pfam" id="PF00512">
    <property type="entry name" value="HisKA"/>
    <property type="match status" value="1"/>
</dbReference>
<dbReference type="SMART" id="SM00387">
    <property type="entry name" value="HATPase_c"/>
    <property type="match status" value="1"/>
</dbReference>
<comment type="catalytic activity">
    <reaction evidence="1">
        <text>ATP + protein L-histidine = ADP + protein N-phospho-L-histidine.</text>
        <dbReference type="EC" id="2.7.13.3"/>
    </reaction>
</comment>
<evidence type="ECO:0000256" key="1">
    <source>
        <dbReference type="ARBA" id="ARBA00000085"/>
    </source>
</evidence>
<dbReference type="InterPro" id="IPR003594">
    <property type="entry name" value="HATPase_dom"/>
</dbReference>
<dbReference type="PANTHER" id="PTHR45436:SF5">
    <property type="entry name" value="SENSOR HISTIDINE KINASE TRCS"/>
    <property type="match status" value="1"/>
</dbReference>
<evidence type="ECO:0000259" key="13">
    <source>
        <dbReference type="PROSITE" id="PS50885"/>
    </source>
</evidence>
<dbReference type="Gene3D" id="1.10.287.130">
    <property type="match status" value="1"/>
</dbReference>
<evidence type="ECO:0000256" key="9">
    <source>
        <dbReference type="ARBA" id="ARBA00023012"/>
    </source>
</evidence>
<dbReference type="PRINTS" id="PR00344">
    <property type="entry name" value="BCTRLSENSOR"/>
</dbReference>
<feature type="domain" description="HAMP" evidence="13">
    <location>
        <begin position="159"/>
        <end position="211"/>
    </location>
</feature>
<evidence type="ECO:0000256" key="11">
    <source>
        <dbReference type="SAM" id="Phobius"/>
    </source>
</evidence>
<dbReference type="InterPro" id="IPR003660">
    <property type="entry name" value="HAMP_dom"/>
</dbReference>
<keyword evidence="10 11" id="KW-0472">Membrane</keyword>
<dbReference type="EC" id="2.7.13.3" evidence="3"/>
<keyword evidence="5" id="KW-0808">Transferase</keyword>
<keyword evidence="4" id="KW-0597">Phosphoprotein</keyword>
<dbReference type="Gene3D" id="3.30.565.10">
    <property type="entry name" value="Histidine kinase-like ATPase, C-terminal domain"/>
    <property type="match status" value="1"/>
</dbReference>
<dbReference type="SMART" id="SM00388">
    <property type="entry name" value="HisKA"/>
    <property type="match status" value="1"/>
</dbReference>
<feature type="domain" description="Histidine kinase" evidence="12">
    <location>
        <begin position="226"/>
        <end position="436"/>
    </location>
</feature>
<proteinExistence type="predicted"/>
<dbReference type="CDD" id="cd00082">
    <property type="entry name" value="HisKA"/>
    <property type="match status" value="1"/>
</dbReference>
<gene>
    <name evidence="14" type="ORF">ACFO6S_17355</name>
</gene>
<evidence type="ECO:0000256" key="6">
    <source>
        <dbReference type="ARBA" id="ARBA00022692"/>
    </source>
</evidence>
<dbReference type="Pfam" id="PF02518">
    <property type="entry name" value="HATPase_c"/>
    <property type="match status" value="1"/>
</dbReference>
<dbReference type="Proteomes" id="UP001595914">
    <property type="component" value="Unassembled WGS sequence"/>
</dbReference>
<evidence type="ECO:0000256" key="2">
    <source>
        <dbReference type="ARBA" id="ARBA00004236"/>
    </source>
</evidence>
<accession>A0ABV9FTX8</accession>
<comment type="subcellular location">
    <subcellularLocation>
        <location evidence="2">Cell membrane</location>
    </subcellularLocation>
</comment>
<dbReference type="Gene3D" id="6.10.340.10">
    <property type="match status" value="1"/>
</dbReference>
<dbReference type="PANTHER" id="PTHR45436">
    <property type="entry name" value="SENSOR HISTIDINE KINASE YKOH"/>
    <property type="match status" value="1"/>
</dbReference>